<dbReference type="InterPro" id="IPR000683">
    <property type="entry name" value="Gfo/Idh/MocA-like_OxRdtase_N"/>
</dbReference>
<reference evidence="4 5" key="1">
    <citation type="journal article" date="2013" name="Genome Announc.">
        <title>Draft Genome Sequence of the Methanotrophic Gammaproteobacterium Methyloglobulus morosus DSM 22980 Strain KoM1.</title>
        <authorList>
            <person name="Poehlein A."/>
            <person name="Deutzmann J.S."/>
            <person name="Daniel R."/>
            <person name="Simeonova D.D."/>
        </authorList>
    </citation>
    <scope>NUCLEOTIDE SEQUENCE [LARGE SCALE GENOMIC DNA]</scope>
    <source>
        <strain evidence="4 5">KoM1</strain>
    </source>
</reference>
<evidence type="ECO:0000259" key="3">
    <source>
        <dbReference type="Pfam" id="PF22725"/>
    </source>
</evidence>
<evidence type="ECO:0000313" key="5">
    <source>
        <dbReference type="Proteomes" id="UP000017842"/>
    </source>
</evidence>
<comment type="caution">
    <text evidence="4">The sequence shown here is derived from an EMBL/GenBank/DDBJ whole genome shotgun (WGS) entry which is preliminary data.</text>
</comment>
<accession>V5BZF5</accession>
<evidence type="ECO:0000313" key="4">
    <source>
        <dbReference type="EMBL" id="ESS71607.1"/>
    </source>
</evidence>
<dbReference type="Proteomes" id="UP000017842">
    <property type="component" value="Unassembled WGS sequence"/>
</dbReference>
<keyword evidence="1" id="KW-0560">Oxidoreductase</keyword>
<evidence type="ECO:0000259" key="2">
    <source>
        <dbReference type="Pfam" id="PF01408"/>
    </source>
</evidence>
<protein>
    <submittedName>
        <fullName evidence="4">Oxidoreductase domain-containing protein</fullName>
    </submittedName>
</protein>
<sequence>MSDLDTTLRIGIVGCGLIGQKRAKALGTGGRLVACADIDVGRAENLAKGFGAKVFGDWRDLVCLLEVDVVVIATLHDSLAAITLAAVEAGKHVLVEKPAARSAKELEPVIAAAEKKGVKVRVGFNHRYHRSLRKAKEIFDSGALGELMFIRGRYGHGGRIGYDKEWRAKPELSGGGELIDQGPHLIDLSRWFLGDFSEVQGFAHTYYWDMPVDDNGFMLLKTEKKQTAFLHASCTEWKNLFSMEIYGRDGKLDLSGLGGSYGVEKLTWYKMLPEMGPPDTISWEYPMGDDSWVVEMAEFYDDIRLNRSPAAGLGDAYAALKIIEQIYKESGYDHSA</sequence>
<name>V5BZF5_9GAMM</name>
<feature type="domain" description="GFO/IDH/MocA-like oxidoreductase" evidence="3">
    <location>
        <begin position="133"/>
        <end position="252"/>
    </location>
</feature>
<dbReference type="PATRIC" id="fig|1116472.3.peg.2619"/>
<dbReference type="GO" id="GO:0000166">
    <property type="term" value="F:nucleotide binding"/>
    <property type="evidence" value="ECO:0007669"/>
    <property type="project" value="InterPro"/>
</dbReference>
<dbReference type="eggNOG" id="COG0673">
    <property type="taxonomic scope" value="Bacteria"/>
</dbReference>
<dbReference type="PANTHER" id="PTHR43818">
    <property type="entry name" value="BCDNA.GH03377"/>
    <property type="match status" value="1"/>
</dbReference>
<dbReference type="InterPro" id="IPR036291">
    <property type="entry name" value="NAD(P)-bd_dom_sf"/>
</dbReference>
<dbReference type="InterPro" id="IPR055170">
    <property type="entry name" value="GFO_IDH_MocA-like_dom"/>
</dbReference>
<dbReference type="PANTHER" id="PTHR43818:SF11">
    <property type="entry name" value="BCDNA.GH03377"/>
    <property type="match status" value="1"/>
</dbReference>
<organism evidence="4 5">
    <name type="scientific">Methyloglobulus morosus KoM1</name>
    <dbReference type="NCBI Taxonomy" id="1116472"/>
    <lineage>
        <taxon>Bacteria</taxon>
        <taxon>Pseudomonadati</taxon>
        <taxon>Pseudomonadota</taxon>
        <taxon>Gammaproteobacteria</taxon>
        <taxon>Methylococcales</taxon>
        <taxon>Methylococcaceae</taxon>
        <taxon>Methyloglobulus</taxon>
    </lineage>
</organism>
<evidence type="ECO:0000256" key="1">
    <source>
        <dbReference type="ARBA" id="ARBA00023002"/>
    </source>
</evidence>
<dbReference type="RefSeq" id="WP_023495328.1">
    <property type="nucleotide sequence ID" value="NZ_AYLO01000090.1"/>
</dbReference>
<dbReference type="GO" id="GO:0016491">
    <property type="term" value="F:oxidoreductase activity"/>
    <property type="evidence" value="ECO:0007669"/>
    <property type="project" value="UniProtKB-KW"/>
</dbReference>
<dbReference type="Gene3D" id="3.30.360.10">
    <property type="entry name" value="Dihydrodipicolinate Reductase, domain 2"/>
    <property type="match status" value="1"/>
</dbReference>
<dbReference type="Gene3D" id="3.40.50.720">
    <property type="entry name" value="NAD(P)-binding Rossmann-like Domain"/>
    <property type="match status" value="1"/>
</dbReference>
<gene>
    <name evidence="4" type="ORF">MGMO_94c00220</name>
</gene>
<dbReference type="Pfam" id="PF01408">
    <property type="entry name" value="GFO_IDH_MocA"/>
    <property type="match status" value="1"/>
</dbReference>
<dbReference type="SUPFAM" id="SSF55347">
    <property type="entry name" value="Glyceraldehyde-3-phosphate dehydrogenase-like, C-terminal domain"/>
    <property type="match status" value="1"/>
</dbReference>
<dbReference type="SUPFAM" id="SSF51735">
    <property type="entry name" value="NAD(P)-binding Rossmann-fold domains"/>
    <property type="match status" value="1"/>
</dbReference>
<dbReference type="Pfam" id="PF22725">
    <property type="entry name" value="GFO_IDH_MocA_C3"/>
    <property type="match status" value="1"/>
</dbReference>
<dbReference type="AlphaFoldDB" id="V5BZF5"/>
<dbReference type="InterPro" id="IPR050463">
    <property type="entry name" value="Gfo/Idh/MocA_oxidrdct_glycsds"/>
</dbReference>
<dbReference type="STRING" id="1116472.MGMO_94c00220"/>
<proteinExistence type="predicted"/>
<keyword evidence="5" id="KW-1185">Reference proteome</keyword>
<feature type="domain" description="Gfo/Idh/MocA-like oxidoreductase N-terminal" evidence="2">
    <location>
        <begin position="8"/>
        <end position="124"/>
    </location>
</feature>
<dbReference type="EMBL" id="AYLO01000090">
    <property type="protein sequence ID" value="ESS71607.1"/>
    <property type="molecule type" value="Genomic_DNA"/>
</dbReference>